<evidence type="ECO:0008006" key="3">
    <source>
        <dbReference type="Google" id="ProtNLM"/>
    </source>
</evidence>
<dbReference type="RefSeq" id="WP_092226327.1">
    <property type="nucleotide sequence ID" value="NZ_FNJI01000085.1"/>
</dbReference>
<keyword evidence="2" id="KW-1185">Reference proteome</keyword>
<dbReference type="AlphaFoldDB" id="A0A1H0W194"/>
<dbReference type="Proteomes" id="UP000199073">
    <property type="component" value="Unassembled WGS sequence"/>
</dbReference>
<evidence type="ECO:0000313" key="1">
    <source>
        <dbReference type="EMBL" id="SDP84462.1"/>
    </source>
</evidence>
<protein>
    <recommendedName>
        <fullName evidence="3">Antibiotic biosynthesis monooxygenase</fullName>
    </recommendedName>
</protein>
<dbReference type="EMBL" id="FNJI01000085">
    <property type="protein sequence ID" value="SDP84462.1"/>
    <property type="molecule type" value="Genomic_DNA"/>
</dbReference>
<sequence>MFATIRRYKGFPQDKMDEIVKRVTDGFVPLISASEGFIDYRFIDSGGGIITTISVFETMEDSVASNKAAADWVKENLAEYNPSPPQITTGEVRIDK</sequence>
<name>A0A1H0W194_9BACT</name>
<dbReference type="OrthoDB" id="7259263at2"/>
<evidence type="ECO:0000313" key="2">
    <source>
        <dbReference type="Proteomes" id="UP000199073"/>
    </source>
</evidence>
<reference evidence="1 2" key="1">
    <citation type="submission" date="2016-10" db="EMBL/GenBank/DDBJ databases">
        <authorList>
            <person name="de Groot N.N."/>
        </authorList>
    </citation>
    <scope>NUCLEOTIDE SEQUENCE [LARGE SCALE GENOMIC DNA]</scope>
    <source>
        <strain evidence="1 2">DSM 12130</strain>
    </source>
</reference>
<organism evidence="1 2">
    <name type="scientific">Desulforhopalus singaporensis</name>
    <dbReference type="NCBI Taxonomy" id="91360"/>
    <lineage>
        <taxon>Bacteria</taxon>
        <taxon>Pseudomonadati</taxon>
        <taxon>Thermodesulfobacteriota</taxon>
        <taxon>Desulfobulbia</taxon>
        <taxon>Desulfobulbales</taxon>
        <taxon>Desulfocapsaceae</taxon>
        <taxon>Desulforhopalus</taxon>
    </lineage>
</organism>
<accession>A0A1H0W194</accession>
<gene>
    <name evidence="1" type="ORF">SAMN05660330_04366</name>
</gene>
<proteinExistence type="predicted"/>